<dbReference type="Proteomes" id="UP001596170">
    <property type="component" value="Unassembled WGS sequence"/>
</dbReference>
<sequence length="61" mass="7148">MEKDNQKSSNNNKKSNTQTSKTEKPSTGNGRDEFSRELTEIINSNIQPEENKNKPNYRRYK</sequence>
<reference evidence="3" key="1">
    <citation type="journal article" date="2019" name="Int. J. Syst. Evol. Microbiol.">
        <title>The Global Catalogue of Microorganisms (GCM) 10K type strain sequencing project: providing services to taxonomists for standard genome sequencing and annotation.</title>
        <authorList>
            <consortium name="The Broad Institute Genomics Platform"/>
            <consortium name="The Broad Institute Genome Sequencing Center for Infectious Disease"/>
            <person name="Wu L."/>
            <person name="Ma J."/>
        </authorList>
    </citation>
    <scope>NUCLEOTIDE SEQUENCE [LARGE SCALE GENOMIC DNA]</scope>
    <source>
        <strain evidence="3">CCUG 54527</strain>
    </source>
</reference>
<proteinExistence type="predicted"/>
<feature type="compositionally biased region" description="Low complexity" evidence="1">
    <location>
        <begin position="7"/>
        <end position="20"/>
    </location>
</feature>
<keyword evidence="3" id="KW-1185">Reference proteome</keyword>
<dbReference type="RefSeq" id="WP_377735100.1">
    <property type="nucleotide sequence ID" value="NZ_JBHSRI010000025.1"/>
</dbReference>
<evidence type="ECO:0000313" key="2">
    <source>
        <dbReference type="EMBL" id="MFC6040586.1"/>
    </source>
</evidence>
<feature type="region of interest" description="Disordered" evidence="1">
    <location>
        <begin position="1"/>
        <end position="61"/>
    </location>
</feature>
<feature type="compositionally biased region" description="Basic and acidic residues" evidence="1">
    <location>
        <begin position="30"/>
        <end position="39"/>
    </location>
</feature>
<protein>
    <recommendedName>
        <fullName evidence="4">Glycogen biosynthesis protein GlgD</fullName>
    </recommendedName>
</protein>
<evidence type="ECO:0000256" key="1">
    <source>
        <dbReference type="SAM" id="MobiDB-lite"/>
    </source>
</evidence>
<evidence type="ECO:0008006" key="4">
    <source>
        <dbReference type="Google" id="ProtNLM"/>
    </source>
</evidence>
<evidence type="ECO:0000313" key="3">
    <source>
        <dbReference type="Proteomes" id="UP001596170"/>
    </source>
</evidence>
<dbReference type="EMBL" id="JBHSRI010000025">
    <property type="protein sequence ID" value="MFC6040586.1"/>
    <property type="molecule type" value="Genomic_DNA"/>
</dbReference>
<accession>A0ABW1LAU1</accession>
<comment type="caution">
    <text evidence="2">The sequence shown here is derived from an EMBL/GenBank/DDBJ whole genome shotgun (WGS) entry which is preliminary data.</text>
</comment>
<name>A0ABW1LAU1_9BACL</name>
<gene>
    <name evidence="2" type="ORF">ACFPYN_14255</name>
</gene>
<organism evidence="2 3">
    <name type="scientific">Paenisporosarcina macmurdoensis</name>
    <dbReference type="NCBI Taxonomy" id="212659"/>
    <lineage>
        <taxon>Bacteria</taxon>
        <taxon>Bacillati</taxon>
        <taxon>Bacillota</taxon>
        <taxon>Bacilli</taxon>
        <taxon>Bacillales</taxon>
        <taxon>Caryophanaceae</taxon>
        <taxon>Paenisporosarcina</taxon>
    </lineage>
</organism>